<gene>
    <name evidence="2" type="ORF">SAMN05421757_10247</name>
</gene>
<keyword evidence="3" id="KW-1185">Reference proteome</keyword>
<dbReference type="RefSeq" id="WP_089231714.1">
    <property type="nucleotide sequence ID" value="NZ_FZOY01000002.1"/>
</dbReference>
<keyword evidence="1" id="KW-1133">Transmembrane helix</keyword>
<reference evidence="2 3" key="1">
    <citation type="submission" date="2017-06" db="EMBL/GenBank/DDBJ databases">
        <authorList>
            <person name="Kim H.J."/>
            <person name="Triplett B.A."/>
        </authorList>
    </citation>
    <scope>NUCLEOTIDE SEQUENCE [LARGE SCALE GENOMIC DNA]</scope>
    <source>
        <strain evidence="2 3">DSM 29339</strain>
    </source>
</reference>
<evidence type="ECO:0000256" key="1">
    <source>
        <dbReference type="SAM" id="Phobius"/>
    </source>
</evidence>
<proteinExistence type="predicted"/>
<dbReference type="Proteomes" id="UP000198426">
    <property type="component" value="Unassembled WGS sequence"/>
</dbReference>
<sequence length="63" mass="7244">MLGPHWFLRMKRWVQHPPSGRRVALVLGVIAACLLIVTLERLGYWPEWMTADRVGRMPGRGGF</sequence>
<evidence type="ECO:0000313" key="3">
    <source>
        <dbReference type="Proteomes" id="UP000198426"/>
    </source>
</evidence>
<name>A0A239E9U7_9RHOB</name>
<keyword evidence="1" id="KW-0472">Membrane</keyword>
<protein>
    <submittedName>
        <fullName evidence="2">Uncharacterized protein</fullName>
    </submittedName>
</protein>
<dbReference type="AlphaFoldDB" id="A0A239E9U7"/>
<organism evidence="2 3">
    <name type="scientific">Tropicimonas sediminicola</name>
    <dbReference type="NCBI Taxonomy" id="1031541"/>
    <lineage>
        <taxon>Bacteria</taxon>
        <taxon>Pseudomonadati</taxon>
        <taxon>Pseudomonadota</taxon>
        <taxon>Alphaproteobacteria</taxon>
        <taxon>Rhodobacterales</taxon>
        <taxon>Roseobacteraceae</taxon>
        <taxon>Tropicimonas</taxon>
    </lineage>
</organism>
<feature type="transmembrane region" description="Helical" evidence="1">
    <location>
        <begin position="21"/>
        <end position="39"/>
    </location>
</feature>
<keyword evidence="1" id="KW-0812">Transmembrane</keyword>
<evidence type="ECO:0000313" key="2">
    <source>
        <dbReference type="EMBL" id="SNS41475.1"/>
    </source>
</evidence>
<accession>A0A239E9U7</accession>
<dbReference type="OrthoDB" id="7283678at2"/>
<dbReference type="EMBL" id="FZOY01000002">
    <property type="protein sequence ID" value="SNS41475.1"/>
    <property type="molecule type" value="Genomic_DNA"/>
</dbReference>